<evidence type="ECO:0000256" key="5">
    <source>
        <dbReference type="ARBA" id="ARBA00023163"/>
    </source>
</evidence>
<dbReference type="SMART" id="SM01019">
    <property type="entry name" value="B3"/>
    <property type="match status" value="1"/>
</dbReference>
<keyword evidence="11" id="KW-1185">Reference proteome</keyword>
<reference evidence="10 11" key="1">
    <citation type="submission" date="2024-08" db="EMBL/GenBank/DDBJ databases">
        <title>Insights into the chromosomal genome structure of Flemingia macrophylla.</title>
        <authorList>
            <person name="Ding Y."/>
            <person name="Zhao Y."/>
            <person name="Bi W."/>
            <person name="Wu M."/>
            <person name="Zhao G."/>
            <person name="Gong Y."/>
            <person name="Li W."/>
            <person name="Zhang P."/>
        </authorList>
    </citation>
    <scope>NUCLEOTIDE SEQUENCE [LARGE SCALE GENOMIC DNA]</scope>
    <source>
        <strain evidence="10">DYQJB</strain>
        <tissue evidence="10">Leaf</tissue>
    </source>
</reference>
<dbReference type="PROSITE" id="PS50863">
    <property type="entry name" value="B3"/>
    <property type="match status" value="1"/>
</dbReference>
<dbReference type="InterPro" id="IPR015300">
    <property type="entry name" value="DNA-bd_pseudobarrel_sf"/>
</dbReference>
<dbReference type="Proteomes" id="UP001603857">
    <property type="component" value="Unassembled WGS sequence"/>
</dbReference>
<evidence type="ECO:0000256" key="6">
    <source>
        <dbReference type="ARBA" id="ARBA00023242"/>
    </source>
</evidence>
<comment type="subunit">
    <text evidence="8">Homodimers and heterodimers.</text>
</comment>
<dbReference type="CDD" id="cd10017">
    <property type="entry name" value="B3_DNA"/>
    <property type="match status" value="1"/>
</dbReference>
<dbReference type="InterPro" id="IPR010525">
    <property type="entry name" value="ARF_dom"/>
</dbReference>
<evidence type="ECO:0000259" key="9">
    <source>
        <dbReference type="PROSITE" id="PS50863"/>
    </source>
</evidence>
<dbReference type="Pfam" id="PF02362">
    <property type="entry name" value="B3"/>
    <property type="match status" value="1"/>
</dbReference>
<keyword evidence="3 8" id="KW-0805">Transcription regulation</keyword>
<keyword evidence="4 8" id="KW-0238">DNA-binding</keyword>
<keyword evidence="6 8" id="KW-0539">Nucleus</keyword>
<dbReference type="Pfam" id="PF06507">
    <property type="entry name" value="ARF_AD"/>
    <property type="match status" value="1"/>
</dbReference>
<evidence type="ECO:0000256" key="8">
    <source>
        <dbReference type="RuleBase" id="RU004561"/>
    </source>
</evidence>
<protein>
    <recommendedName>
        <fullName evidence="8">Auxin response factor</fullName>
    </recommendedName>
</protein>
<dbReference type="GO" id="GO:0003677">
    <property type="term" value="F:DNA binding"/>
    <property type="evidence" value="ECO:0007669"/>
    <property type="project" value="UniProtKB-KW"/>
</dbReference>
<evidence type="ECO:0000256" key="7">
    <source>
        <dbReference type="ARBA" id="ARBA00023294"/>
    </source>
</evidence>
<name>A0ABD1MVK5_9FABA</name>
<feature type="domain" description="TF-B3" evidence="9">
    <location>
        <begin position="129"/>
        <end position="231"/>
    </location>
</feature>
<evidence type="ECO:0000256" key="2">
    <source>
        <dbReference type="ARBA" id="ARBA00007853"/>
    </source>
</evidence>
<gene>
    <name evidence="10" type="ORF">Fmac_007787</name>
</gene>
<dbReference type="Gene3D" id="2.40.330.10">
    <property type="entry name" value="DNA-binding pseudobarrel domain"/>
    <property type="match status" value="1"/>
</dbReference>
<dbReference type="InterPro" id="IPR044835">
    <property type="entry name" value="ARF_plant"/>
</dbReference>
<accession>A0ABD1MVK5</accession>
<proteinExistence type="inferred from homology"/>
<evidence type="ECO:0000256" key="4">
    <source>
        <dbReference type="ARBA" id="ARBA00023125"/>
    </source>
</evidence>
<keyword evidence="7 8" id="KW-0927">Auxin signaling pathway</keyword>
<evidence type="ECO:0000256" key="1">
    <source>
        <dbReference type="ARBA" id="ARBA00004123"/>
    </source>
</evidence>
<comment type="subcellular location">
    <subcellularLocation>
        <location evidence="1 8">Nucleus</location>
    </subcellularLocation>
</comment>
<evidence type="ECO:0000313" key="11">
    <source>
        <dbReference type="Proteomes" id="UP001603857"/>
    </source>
</evidence>
<organism evidence="10 11">
    <name type="scientific">Flemingia macrophylla</name>
    <dbReference type="NCBI Taxonomy" id="520843"/>
    <lineage>
        <taxon>Eukaryota</taxon>
        <taxon>Viridiplantae</taxon>
        <taxon>Streptophyta</taxon>
        <taxon>Embryophyta</taxon>
        <taxon>Tracheophyta</taxon>
        <taxon>Spermatophyta</taxon>
        <taxon>Magnoliopsida</taxon>
        <taxon>eudicotyledons</taxon>
        <taxon>Gunneridae</taxon>
        <taxon>Pentapetalae</taxon>
        <taxon>rosids</taxon>
        <taxon>fabids</taxon>
        <taxon>Fabales</taxon>
        <taxon>Fabaceae</taxon>
        <taxon>Papilionoideae</taxon>
        <taxon>50 kb inversion clade</taxon>
        <taxon>NPAAA clade</taxon>
        <taxon>indigoferoid/millettioid clade</taxon>
        <taxon>Phaseoleae</taxon>
        <taxon>Flemingia</taxon>
    </lineage>
</organism>
<dbReference type="InterPro" id="IPR003340">
    <property type="entry name" value="B3_DNA-bd"/>
</dbReference>
<dbReference type="Gene3D" id="2.30.30.1040">
    <property type="match status" value="1"/>
</dbReference>
<sequence length="563" mass="61541">MPRQAPPAPPRQLQHPSYLKAKLWRACVGGLVQTPTLHSRVYYFPQGHFEQASSPPRNLTPLLLSKPYVLCRVASVQFLADPLTDEVFAKLILHPVVDYSSAAGTSAAAAASAQNNGDDDDDDDKIESFAKILTPSDANNGGGFSVPRFCADSIFPPLNFKDETPTQTLVVTDVHGHPWEFRHIYRGTPRRHLLTTGWSKFVNGKKLVAGDSVVFMRNSRGQNFVGIRRATRGTGGAGKWRLRSRADEEGEEEEEEAAAAPVVFSRDGKGKLPAKVVAEAAELAAQNMPFEVVYYPKAGWSEFVVKSEAVDEAMRIMWSPGMRVKMAIETDDSSRATWFQGSVASVCFNDNGRWRGSPWRMLQITWDEPEVLQHAKWVSPWQVELASITPALNSAFPPTKRLRAADDSAVFNEGEGGPFSMTEFTNSAMGHLNPALLSYATFPAGMQGARHDVFSASSFSNYARDISPLSMGISFGNNTVPFLNTLSTELNVGSSQSDDLSPDSRSSLHSCDSEVVGNHNCNQSRSGPVSIQLFGRVIQTEQHNENGLHCSGCTGDGNQCQRA</sequence>
<comment type="caution">
    <text evidence="10">The sequence shown here is derived from an EMBL/GenBank/DDBJ whole genome shotgun (WGS) entry which is preliminary data.</text>
</comment>
<dbReference type="GO" id="GO:0009734">
    <property type="term" value="P:auxin-activated signaling pathway"/>
    <property type="evidence" value="ECO:0007669"/>
    <property type="project" value="UniProtKB-KW"/>
</dbReference>
<evidence type="ECO:0000256" key="3">
    <source>
        <dbReference type="ARBA" id="ARBA00023015"/>
    </source>
</evidence>
<dbReference type="AlphaFoldDB" id="A0ABD1MVK5"/>
<dbReference type="EMBL" id="JBGMDY010000003">
    <property type="protein sequence ID" value="KAL2339847.1"/>
    <property type="molecule type" value="Genomic_DNA"/>
</dbReference>
<dbReference type="PANTHER" id="PTHR31384:SF94">
    <property type="entry name" value="AUXIN RESPONSE FACTOR 17"/>
    <property type="match status" value="1"/>
</dbReference>
<dbReference type="FunFam" id="2.40.330.10:FF:000001">
    <property type="entry name" value="Auxin response factor"/>
    <property type="match status" value="1"/>
</dbReference>
<comment type="similarity">
    <text evidence="2 8">Belongs to the ARF family.</text>
</comment>
<dbReference type="PANTHER" id="PTHR31384">
    <property type="entry name" value="AUXIN RESPONSE FACTOR 4-RELATED"/>
    <property type="match status" value="1"/>
</dbReference>
<evidence type="ECO:0000313" key="10">
    <source>
        <dbReference type="EMBL" id="KAL2339847.1"/>
    </source>
</evidence>
<comment type="function">
    <text evidence="8">Auxin response factors (ARFs) are transcriptional factors that bind specifically to the DNA sequence 5'-TGTCTC-3' found in the auxin-responsive promoter elements (AuxREs).</text>
</comment>
<dbReference type="SUPFAM" id="SSF101936">
    <property type="entry name" value="DNA-binding pseudobarrel domain"/>
    <property type="match status" value="1"/>
</dbReference>
<dbReference type="GO" id="GO:0005634">
    <property type="term" value="C:nucleus"/>
    <property type="evidence" value="ECO:0007669"/>
    <property type="project" value="UniProtKB-SubCell"/>
</dbReference>
<keyword evidence="5 8" id="KW-0804">Transcription</keyword>